<dbReference type="InterPro" id="IPR050091">
    <property type="entry name" value="PKS_NRPS_Biosynth_Enz"/>
</dbReference>
<evidence type="ECO:0000256" key="6">
    <source>
        <dbReference type="ARBA" id="ARBA00023268"/>
    </source>
</evidence>
<dbReference type="Pfam" id="PF02801">
    <property type="entry name" value="Ketoacyl-synt_C"/>
    <property type="match status" value="1"/>
</dbReference>
<feature type="region of interest" description="C-terminal hotdog fold" evidence="7">
    <location>
        <begin position="1168"/>
        <end position="1326"/>
    </location>
</feature>
<dbReference type="InterPro" id="IPR016039">
    <property type="entry name" value="Thiolase-like"/>
</dbReference>
<organism evidence="12 13">
    <name type="scientific">Colletotrichum zoysiae</name>
    <dbReference type="NCBI Taxonomy" id="1216348"/>
    <lineage>
        <taxon>Eukaryota</taxon>
        <taxon>Fungi</taxon>
        <taxon>Dikarya</taxon>
        <taxon>Ascomycota</taxon>
        <taxon>Pezizomycotina</taxon>
        <taxon>Sordariomycetes</taxon>
        <taxon>Hypocreomycetidae</taxon>
        <taxon>Glomerellales</taxon>
        <taxon>Glomerellaceae</taxon>
        <taxon>Colletotrichum</taxon>
        <taxon>Colletotrichum graminicola species complex</taxon>
    </lineage>
</organism>
<evidence type="ECO:0000313" key="12">
    <source>
        <dbReference type="EMBL" id="KAK2028415.1"/>
    </source>
</evidence>
<dbReference type="Gene3D" id="3.40.47.10">
    <property type="match status" value="1"/>
</dbReference>
<dbReference type="SMART" id="SM00826">
    <property type="entry name" value="PKS_DH"/>
    <property type="match status" value="1"/>
</dbReference>
<dbReference type="PROSITE" id="PS00606">
    <property type="entry name" value="KS3_1"/>
    <property type="match status" value="1"/>
</dbReference>
<dbReference type="GO" id="GO:0008168">
    <property type="term" value="F:methyltransferase activity"/>
    <property type="evidence" value="ECO:0007669"/>
    <property type="project" value="UniProtKB-KW"/>
</dbReference>
<dbReference type="GO" id="GO:0016787">
    <property type="term" value="F:hydrolase activity"/>
    <property type="evidence" value="ECO:0007669"/>
    <property type="project" value="InterPro"/>
</dbReference>
<feature type="active site" description="Proton acceptor; for dehydratase activity" evidence="7">
    <location>
        <position position="1032"/>
    </location>
</feature>
<dbReference type="InterPro" id="IPR042104">
    <property type="entry name" value="PKS_dehydratase_sf"/>
</dbReference>
<dbReference type="InterPro" id="IPR049900">
    <property type="entry name" value="PKS_mFAS_DH"/>
</dbReference>
<keyword evidence="13" id="KW-1185">Reference proteome</keyword>
<evidence type="ECO:0000256" key="8">
    <source>
        <dbReference type="SAM" id="MobiDB-lite"/>
    </source>
</evidence>
<dbReference type="InterPro" id="IPR018201">
    <property type="entry name" value="Ketoacyl_synth_AS"/>
</dbReference>
<evidence type="ECO:0000256" key="5">
    <source>
        <dbReference type="ARBA" id="ARBA00022679"/>
    </source>
</evidence>
<dbReference type="PROSITE" id="PS52019">
    <property type="entry name" value="PKS_MFAS_DH"/>
    <property type="match status" value="1"/>
</dbReference>
<dbReference type="Gene3D" id="3.40.50.150">
    <property type="entry name" value="Vaccinia Virus protein VP39"/>
    <property type="match status" value="1"/>
</dbReference>
<evidence type="ECO:0000259" key="11">
    <source>
        <dbReference type="PROSITE" id="PS52019"/>
    </source>
</evidence>
<feature type="domain" description="Ketosynthase family 3 (KS3)" evidence="10">
    <location>
        <begin position="81"/>
        <end position="503"/>
    </location>
</feature>
<keyword evidence="3" id="KW-0597">Phosphoprotein</keyword>
<dbReference type="PROSITE" id="PS00012">
    <property type="entry name" value="PHOSPHOPANTETHEINE"/>
    <property type="match status" value="1"/>
</dbReference>
<dbReference type="GO" id="GO:0006633">
    <property type="term" value="P:fatty acid biosynthetic process"/>
    <property type="evidence" value="ECO:0007669"/>
    <property type="project" value="InterPro"/>
</dbReference>
<feature type="domain" description="Carrier" evidence="9">
    <location>
        <begin position="1371"/>
        <end position="1448"/>
    </location>
</feature>
<dbReference type="SMART" id="SM00827">
    <property type="entry name" value="PKS_AT"/>
    <property type="match status" value="1"/>
</dbReference>
<dbReference type="InterPro" id="IPR013094">
    <property type="entry name" value="AB_hydrolase_3"/>
</dbReference>
<gene>
    <name evidence="12" type="ORF">LX32DRAFT_590758</name>
</gene>
<dbReference type="Pfam" id="PF00109">
    <property type="entry name" value="ketoacyl-synt"/>
    <property type="match status" value="1"/>
</dbReference>
<dbReference type="InterPro" id="IPR001227">
    <property type="entry name" value="Ac_transferase_dom_sf"/>
</dbReference>
<dbReference type="PANTHER" id="PTHR43775">
    <property type="entry name" value="FATTY ACID SYNTHASE"/>
    <property type="match status" value="1"/>
</dbReference>
<dbReference type="SUPFAM" id="SSF53474">
    <property type="entry name" value="alpha/beta-Hydrolases"/>
    <property type="match status" value="1"/>
</dbReference>
<dbReference type="InterPro" id="IPR049551">
    <property type="entry name" value="PKS_DH_C"/>
</dbReference>
<dbReference type="Pfam" id="PF00550">
    <property type="entry name" value="PP-binding"/>
    <property type="match status" value="1"/>
</dbReference>
<protein>
    <submittedName>
        <fullName evidence="12">Ketoacyl-synt-domain-containing protein</fullName>
    </submittedName>
</protein>
<dbReference type="CDD" id="cd02440">
    <property type="entry name" value="AdoMet_MTases"/>
    <property type="match status" value="1"/>
</dbReference>
<dbReference type="GO" id="GO:0004315">
    <property type="term" value="F:3-oxoacyl-[acyl-carrier-protein] synthase activity"/>
    <property type="evidence" value="ECO:0007669"/>
    <property type="project" value="InterPro"/>
</dbReference>
<dbReference type="Gene3D" id="3.10.129.110">
    <property type="entry name" value="Polyketide synthase dehydratase"/>
    <property type="match status" value="1"/>
</dbReference>
<evidence type="ECO:0000259" key="10">
    <source>
        <dbReference type="PROSITE" id="PS52004"/>
    </source>
</evidence>
<feature type="region of interest" description="N-terminal hotdog fold" evidence="7">
    <location>
        <begin position="998"/>
        <end position="1139"/>
    </location>
</feature>
<dbReference type="Pfam" id="PF00326">
    <property type="entry name" value="Peptidase_S9"/>
    <property type="match status" value="1"/>
</dbReference>
<dbReference type="InterPro" id="IPR006162">
    <property type="entry name" value="Ppantetheine_attach_site"/>
</dbReference>
<proteinExistence type="predicted"/>
<dbReference type="InterPro" id="IPR020807">
    <property type="entry name" value="PKS_DH"/>
</dbReference>
<dbReference type="InterPro" id="IPR029058">
    <property type="entry name" value="AB_hydrolase_fold"/>
</dbReference>
<feature type="region of interest" description="Disordered" evidence="8">
    <location>
        <begin position="594"/>
        <end position="613"/>
    </location>
</feature>
<dbReference type="InterPro" id="IPR009081">
    <property type="entry name" value="PP-bd_ACP"/>
</dbReference>
<dbReference type="InterPro" id="IPR014043">
    <property type="entry name" value="Acyl_transferase_dom"/>
</dbReference>
<dbReference type="GO" id="GO:0032259">
    <property type="term" value="P:methylation"/>
    <property type="evidence" value="ECO:0007669"/>
    <property type="project" value="UniProtKB-KW"/>
</dbReference>
<evidence type="ECO:0000256" key="7">
    <source>
        <dbReference type="PROSITE-ProRule" id="PRU01363"/>
    </source>
</evidence>
<evidence type="ECO:0000256" key="3">
    <source>
        <dbReference type="ARBA" id="ARBA00022553"/>
    </source>
</evidence>
<evidence type="ECO:0000256" key="2">
    <source>
        <dbReference type="ARBA" id="ARBA00022450"/>
    </source>
</evidence>
<dbReference type="Gene3D" id="3.40.366.10">
    <property type="entry name" value="Malonyl-Coenzyme A Acyl Carrier Protein, domain 2"/>
    <property type="match status" value="1"/>
</dbReference>
<dbReference type="EMBL" id="MU842878">
    <property type="protein sequence ID" value="KAK2028415.1"/>
    <property type="molecule type" value="Genomic_DNA"/>
</dbReference>
<dbReference type="InterPro" id="IPR016036">
    <property type="entry name" value="Malonyl_transacylase_ACP-bd"/>
</dbReference>
<dbReference type="PROSITE" id="PS52004">
    <property type="entry name" value="KS3_2"/>
    <property type="match status" value="1"/>
</dbReference>
<dbReference type="SMART" id="SM00823">
    <property type="entry name" value="PKS_PP"/>
    <property type="match status" value="1"/>
</dbReference>
<keyword evidence="5" id="KW-0808">Transferase</keyword>
<reference evidence="12" key="1">
    <citation type="submission" date="2021-06" db="EMBL/GenBank/DDBJ databases">
        <title>Comparative genomics, transcriptomics and evolutionary studies reveal genomic signatures of adaptation to plant cell wall in hemibiotrophic fungi.</title>
        <authorList>
            <consortium name="DOE Joint Genome Institute"/>
            <person name="Baroncelli R."/>
            <person name="Diaz J.F."/>
            <person name="Benocci T."/>
            <person name="Peng M."/>
            <person name="Battaglia E."/>
            <person name="Haridas S."/>
            <person name="Andreopoulos W."/>
            <person name="Labutti K."/>
            <person name="Pangilinan J."/>
            <person name="Floch G.L."/>
            <person name="Makela M.R."/>
            <person name="Henrissat B."/>
            <person name="Grigoriev I.V."/>
            <person name="Crouch J.A."/>
            <person name="De Vries R.P."/>
            <person name="Sukno S.A."/>
            <person name="Thon M.R."/>
        </authorList>
    </citation>
    <scope>NUCLEOTIDE SEQUENCE</scope>
    <source>
        <strain evidence="12">MAFF235873</strain>
    </source>
</reference>
<dbReference type="GO" id="GO:0044550">
    <property type="term" value="P:secondary metabolite biosynthetic process"/>
    <property type="evidence" value="ECO:0007669"/>
    <property type="project" value="TreeGrafter"/>
</dbReference>
<dbReference type="Pfam" id="PF07859">
    <property type="entry name" value="Abhydrolase_3"/>
    <property type="match status" value="1"/>
</dbReference>
<dbReference type="GO" id="GO:0004312">
    <property type="term" value="F:fatty acid synthase activity"/>
    <property type="evidence" value="ECO:0007669"/>
    <property type="project" value="TreeGrafter"/>
</dbReference>
<comment type="pathway">
    <text evidence="1">Secondary metabolite biosynthesis; terpenoid biosynthesis.</text>
</comment>
<dbReference type="Gene3D" id="1.10.1200.10">
    <property type="entry name" value="ACP-like"/>
    <property type="match status" value="1"/>
</dbReference>
<dbReference type="CDD" id="cd00833">
    <property type="entry name" value="PKS"/>
    <property type="match status" value="1"/>
</dbReference>
<dbReference type="PROSITE" id="PS50075">
    <property type="entry name" value="CARRIER"/>
    <property type="match status" value="1"/>
</dbReference>
<evidence type="ECO:0000256" key="1">
    <source>
        <dbReference type="ARBA" id="ARBA00004721"/>
    </source>
</evidence>
<dbReference type="Gene3D" id="3.30.70.3290">
    <property type="match status" value="1"/>
</dbReference>
<dbReference type="InterPro" id="IPR014031">
    <property type="entry name" value="Ketoacyl_synth_C"/>
</dbReference>
<dbReference type="GO" id="GO:0031177">
    <property type="term" value="F:phosphopantetheine binding"/>
    <property type="evidence" value="ECO:0007669"/>
    <property type="project" value="InterPro"/>
</dbReference>
<dbReference type="InterPro" id="IPR020806">
    <property type="entry name" value="PKS_PP-bd"/>
</dbReference>
<dbReference type="InterPro" id="IPR016035">
    <property type="entry name" value="Acyl_Trfase/lysoPLipase"/>
</dbReference>
<dbReference type="SUPFAM" id="SSF52151">
    <property type="entry name" value="FabD/lysophospholipase-like"/>
    <property type="match status" value="1"/>
</dbReference>
<dbReference type="SUPFAM" id="SSF55048">
    <property type="entry name" value="Probable ACP-binding domain of malonyl-CoA ACP transacylase"/>
    <property type="match status" value="1"/>
</dbReference>
<dbReference type="InterPro" id="IPR001375">
    <property type="entry name" value="Peptidase_S9_cat"/>
</dbReference>
<keyword evidence="4" id="KW-0489">Methyltransferase</keyword>
<dbReference type="PANTHER" id="PTHR43775:SF21">
    <property type="entry name" value="NON-REDUCING POLYKETIDE SYNTHASE AUSA-RELATED"/>
    <property type="match status" value="1"/>
</dbReference>
<keyword evidence="6" id="KW-0511">Multifunctional enzyme</keyword>
<dbReference type="SUPFAM" id="SSF53901">
    <property type="entry name" value="Thiolase-like"/>
    <property type="match status" value="1"/>
</dbReference>
<dbReference type="InterPro" id="IPR014030">
    <property type="entry name" value="Ketoacyl_synth_N"/>
</dbReference>
<dbReference type="InterPro" id="IPR013217">
    <property type="entry name" value="Methyltransf_12"/>
</dbReference>
<feature type="active site" description="Proton donor; for dehydratase activity" evidence="7">
    <location>
        <position position="1229"/>
    </location>
</feature>
<dbReference type="InterPro" id="IPR041068">
    <property type="entry name" value="HTH_51"/>
</dbReference>
<sequence>MSATANKKTTVVAVAGLESILPASVVQSFRVLPLGKLLQGKASKVNGTNGIDGTNGISGAHIEQEIHMATADDGDLSQYPPHSVAIVGMAGRFPGADSVDELWELLAAGKSTAEAAPVERLGLPRTGEHAQTRWWGNFLRDPTAFDHRFFGKSSREAAAWDPQQRVMLEVVYEALEAAGHFGPAPRRSAQPTDFGVYVGAVLSNYYDNLSCHPATAYATQGTTRCFVSGSVSHYFGWTGPALTIDTACSSSLVALNAACRAIRSGECSRAVAGGANVISSPFDYRNFAAAGFLSPTGQCKPFDEAADGYCRGEGVAAVVLKRLDDALRDGDTVHGVVVGSAANQNHNASHITVPQPESQVALYRDVMRQGGVAPGDVSYVEAHGTGTQVGDPVEVRSIRRAFGGPAREGTLHFGSVKGNIGHTEATAGVAGLVKVLLMLRHRRIPPQASHTKLNPKLGPPLEDDKMAIPQSLVDWQAGPGLRRVACVNSYGAAGSNSAALIRQGPAQLTPAASPVRLAKYPLVISANSANSLARYCKKLLGWLKKEAAASTAPDALLSSLTFNLADRANLVLPFRLATTVTSLDDLQEKLTAAAAGTDSDTTSPPPPPSQSKPVAVLVFGGQESNFIGLSEVSYHTSKVFRRHLDACNDLLLSEGRTGLFPTVFQREPVQRLAALHAGLFAVQYASAASWLDSGLEVGAVVGHSFGQLTALCVSGVLSLADALRLVVVRAEIMEKHWGLERGTMLSVRADRETVEQALGPLQGNEYAEIACYNGPESHVVVGSAGTIRLLEKHFSESSIRTKRLDVTHGFHSKFTEPMLEHISALAKELEWRRPAIHLETCDEVQRQTDPDSEMVASHTRRPVFFQHAIERLATRFPQGTCAWLEAGRGSSVMQLVRGCVAGSKQSQPLFLSPQLASTSTDALASLADSTVELWRRGLAVQYWAFHRSQKPEFGYLSLPPYQFEKTRHWLPFTGREPEVSEKGVEAKSAHLQGEEGAHETQELLTIRHRADDEAVFRVHPQSDRFQAVVGGHVMSGQALAPASLYFELVARAALFLADDVAATMYVPVVDDLTMMSPIGRDTGTEITLKLKRRTEDNGDGGPAWSFSFATRQVSSSSASVANPAAEKSTGTVLLRRRSDDRAARAFARLEALAGHGRRVAELLASPDAESMRGRRTIYQAFSAVCDYGPSFQRLAHVSCVGREAAATVRATPDTSAPADQRLCDAHTADVLMQAAGLLANYFNNASAEHILVCNNIERIEVGGGFDPAAGEWRVLATLTSGGEDVGGHGVVKEASADLYVFDARTDRMVMTFSGFRFSRMRRALLARLLQGVNKTDAGATSSVSASDALVQGAHVTDPSVTAASASKKAKSAGPSKRQELLRILASVTDRPIGEIMGEATLDDLGVDSLMAAEVLNDIRTGLGLTIDLSTFVFFADVDALAQYVDEQLGLGGAAGDTGNGHVGEDIDDGSNPSAVAASLADSGIADVGSSGTTSPPAEKPTAVEIARPPMPALSNALDAFRETRLNYDDLARDAQALGFWTDAYPQQKRLVLAYVVEAFARLGCDLAALQAGETVPRVQGTLDRHARLVRQFFRILEDGGLIQGPSSSLTPSFTRTAAALDLAPAEAVFHDIIDLHPPHATVNKLVRAVGSELAACLTGEKDALQILFGDPATKAVLEDAYDRWPLFRAPGWVLGDFVERALTAKSSASTGDGSGGKFRILEVGAGTGGTTKVVVERLRSLGVPFEYVFTDISASLVGTAAKRAEFADLAGDGKMCFKVLDIEQPPKPEDVAAYHIVLASNAIHATRDLGTSLRHLRAMLSDDGALALLEITRNMSWLDVVFGPLEGWWRFEDGRSHAIVDERHWKRVMKAAGFATVEWSDGESPESKTVRLIGAFPTAPKTTTPGGGAARKPEGYGAKAVMETVVYKKVGDLEIHADVYWPVADGPPDPKPRPVALMVHGGSHIIYSRKDVRPAQTRLLLARGFLPVSVDYRLCPELTLADGPMADVCSALAWARDILPGLDSPARPAGVVVDGARVAAIGWSSGGMLALSLAWTAPARGLAPPTAVLGFYCPTDYTDKWWTTPIDIPGAASSGLAFDVLEGVHDAPLTSYGVIGAHAALPDPRILEDARCRMILHMNWKAQTLPVIVDGLPTRAAADRDDEAAGAGRVTDWNAAPQPDLDRVRAVSPRAHVEAGTYAPVPTFLVHGTGDDLIPWRQSQDTYDVLVARGVPAGLALVDGAAHICDRSSDPESDGWKAVLKAYTFLSKYVL</sequence>
<dbReference type="Proteomes" id="UP001232148">
    <property type="component" value="Unassembled WGS sequence"/>
</dbReference>
<evidence type="ECO:0000256" key="4">
    <source>
        <dbReference type="ARBA" id="ARBA00022603"/>
    </source>
</evidence>
<accession>A0AAD9HG15</accession>
<evidence type="ECO:0000259" key="9">
    <source>
        <dbReference type="PROSITE" id="PS50075"/>
    </source>
</evidence>
<dbReference type="SUPFAM" id="SSF53335">
    <property type="entry name" value="S-adenosyl-L-methionine-dependent methyltransferases"/>
    <property type="match status" value="1"/>
</dbReference>
<dbReference type="Pfam" id="PF00698">
    <property type="entry name" value="Acyl_transf_1"/>
    <property type="match status" value="1"/>
</dbReference>
<dbReference type="Pfam" id="PF08242">
    <property type="entry name" value="Methyltransf_12"/>
    <property type="match status" value="1"/>
</dbReference>
<feature type="domain" description="PKS/mFAS DH" evidence="11">
    <location>
        <begin position="998"/>
        <end position="1326"/>
    </location>
</feature>
<dbReference type="Pfam" id="PF14765">
    <property type="entry name" value="PS-DH"/>
    <property type="match status" value="1"/>
</dbReference>
<dbReference type="InterPro" id="IPR020841">
    <property type="entry name" value="PKS_Beta-ketoAc_synthase_dom"/>
</dbReference>
<keyword evidence="2" id="KW-0596">Phosphopantetheine</keyword>
<evidence type="ECO:0000313" key="13">
    <source>
        <dbReference type="Proteomes" id="UP001232148"/>
    </source>
</evidence>
<dbReference type="SUPFAM" id="SSF47336">
    <property type="entry name" value="ACP-like"/>
    <property type="match status" value="1"/>
</dbReference>
<dbReference type="Pfam" id="PF18558">
    <property type="entry name" value="HTH_51"/>
    <property type="match status" value="1"/>
</dbReference>
<dbReference type="InterPro" id="IPR029063">
    <property type="entry name" value="SAM-dependent_MTases_sf"/>
</dbReference>
<name>A0AAD9HG15_9PEZI</name>
<dbReference type="SMART" id="SM00825">
    <property type="entry name" value="PKS_KS"/>
    <property type="match status" value="1"/>
</dbReference>
<dbReference type="InterPro" id="IPR036736">
    <property type="entry name" value="ACP-like_sf"/>
</dbReference>
<dbReference type="Gene3D" id="3.40.50.1820">
    <property type="entry name" value="alpha/beta hydrolase"/>
    <property type="match status" value="1"/>
</dbReference>
<comment type="caution">
    <text evidence="12">The sequence shown here is derived from an EMBL/GenBank/DDBJ whole genome shotgun (WGS) entry which is preliminary data.</text>
</comment>